<keyword evidence="4" id="KW-1185">Reference proteome</keyword>
<sequence>MQNSFTQMFTCKMKLIVVSIILLRLYRALAFQAHENYPSNSGVKGHSPTADPHYNLPPNYEVHYPTPGNPGQVQGHYPSPWLQPSPGKQHFNPTNDYQNLGSFEFDYPITIIGPYIPSDHGQGQPINYPQSWQHEQPPCNPSSQPCGSPSIQSPPSYTPPNYINYPDYGPPPAQGPCCDYNSGQIPLNPSNPHNFNNNYMFQPPMNGQNFHQQPHGPPGPNVGQVSLIPPPPKHYKPHNSDGGQQKLNLH</sequence>
<feature type="region of interest" description="Disordered" evidence="1">
    <location>
        <begin position="116"/>
        <end position="250"/>
    </location>
</feature>
<evidence type="ECO:0000313" key="4">
    <source>
        <dbReference type="Proteomes" id="UP000092444"/>
    </source>
</evidence>
<evidence type="ECO:0000256" key="2">
    <source>
        <dbReference type="SAM" id="SignalP"/>
    </source>
</evidence>
<evidence type="ECO:0000313" key="3">
    <source>
        <dbReference type="EnsemblMetazoa" id="GMOY007650-PA"/>
    </source>
</evidence>
<accession>A0A1B0G2V4</accession>
<feature type="region of interest" description="Disordered" evidence="1">
    <location>
        <begin position="38"/>
        <end position="97"/>
    </location>
</feature>
<feature type="compositionally biased region" description="Low complexity" evidence="1">
    <location>
        <begin position="186"/>
        <end position="198"/>
    </location>
</feature>
<dbReference type="EMBL" id="CCAG010020368">
    <property type="status" value="NOT_ANNOTATED_CDS"/>
    <property type="molecule type" value="Genomic_DNA"/>
</dbReference>
<proteinExistence type="predicted"/>
<dbReference type="STRING" id="37546.A0A1B0G2V4"/>
<dbReference type="EnsemblMetazoa" id="GMOY007650-RA">
    <property type="protein sequence ID" value="GMOY007650-PA"/>
    <property type="gene ID" value="GMOY007650"/>
</dbReference>
<evidence type="ECO:0000256" key="1">
    <source>
        <dbReference type="SAM" id="MobiDB-lite"/>
    </source>
</evidence>
<feature type="compositionally biased region" description="Polar residues" evidence="1">
    <location>
        <begin position="241"/>
        <end position="250"/>
    </location>
</feature>
<keyword evidence="2" id="KW-0732">Signal</keyword>
<feature type="chain" id="PRO_5008407847" evidence="2">
    <location>
        <begin position="31"/>
        <end position="250"/>
    </location>
</feature>
<feature type="compositionally biased region" description="Polar residues" evidence="1">
    <location>
        <begin position="124"/>
        <end position="134"/>
    </location>
</feature>
<protein>
    <submittedName>
        <fullName evidence="3">Uncharacterized protein</fullName>
    </submittedName>
</protein>
<name>A0A1B0G2V4_GLOMM</name>
<organism evidence="3 4">
    <name type="scientific">Glossina morsitans morsitans</name>
    <name type="common">Savannah tsetse fly</name>
    <dbReference type="NCBI Taxonomy" id="37546"/>
    <lineage>
        <taxon>Eukaryota</taxon>
        <taxon>Metazoa</taxon>
        <taxon>Ecdysozoa</taxon>
        <taxon>Arthropoda</taxon>
        <taxon>Hexapoda</taxon>
        <taxon>Insecta</taxon>
        <taxon>Pterygota</taxon>
        <taxon>Neoptera</taxon>
        <taxon>Endopterygota</taxon>
        <taxon>Diptera</taxon>
        <taxon>Brachycera</taxon>
        <taxon>Muscomorpha</taxon>
        <taxon>Hippoboscoidea</taxon>
        <taxon>Glossinidae</taxon>
        <taxon>Glossina</taxon>
    </lineage>
</organism>
<feature type="signal peptide" evidence="2">
    <location>
        <begin position="1"/>
        <end position="30"/>
    </location>
</feature>
<dbReference type="Proteomes" id="UP000092444">
    <property type="component" value="Unassembled WGS sequence"/>
</dbReference>
<reference evidence="3" key="1">
    <citation type="submission" date="2020-05" db="UniProtKB">
        <authorList>
            <consortium name="EnsemblMetazoa"/>
        </authorList>
    </citation>
    <scope>IDENTIFICATION</scope>
    <source>
        <strain evidence="3">Yale</strain>
    </source>
</reference>
<dbReference type="AlphaFoldDB" id="A0A1B0G2V4"/>
<dbReference type="VEuPathDB" id="VectorBase:GMOY007650"/>
<feature type="compositionally biased region" description="Polar residues" evidence="1">
    <location>
        <begin position="141"/>
        <end position="161"/>
    </location>
</feature>